<accession>D7CNT9</accession>
<keyword evidence="3" id="KW-1185">Reference proteome</keyword>
<reference evidence="2 3" key="2">
    <citation type="journal article" date="2010" name="Stand. Genomic Sci.">
        <title>Complete genome sequence of Syntrophothermus lipocalidus type strain (TGB-C1).</title>
        <authorList>
            <person name="Djao O.D."/>
            <person name="Zhang X."/>
            <person name="Lucas S."/>
            <person name="Lapidus A."/>
            <person name="Del Rio T.G."/>
            <person name="Nolan M."/>
            <person name="Tice H."/>
            <person name="Cheng J.F."/>
            <person name="Han C."/>
            <person name="Tapia R."/>
            <person name="Goodwin L."/>
            <person name="Pitluck S."/>
            <person name="Liolios K."/>
            <person name="Ivanova N."/>
            <person name="Mavromatis K."/>
            <person name="Mikhailova N."/>
            <person name="Ovchinnikova G."/>
            <person name="Pati A."/>
            <person name="Brambilla E."/>
            <person name="Chen A."/>
            <person name="Palaniappan K."/>
            <person name="Land M."/>
            <person name="Hauser L."/>
            <person name="Chang Y.J."/>
            <person name="Jeffries C.D."/>
            <person name="Rohde M."/>
            <person name="Sikorski J."/>
            <person name="Spring S."/>
            <person name="Goker M."/>
            <person name="Detter J.C."/>
            <person name="Woyke T."/>
            <person name="Bristow J."/>
            <person name="Eisen J.A."/>
            <person name="Markowitz V."/>
            <person name="Hugenholtz P."/>
            <person name="Kyrpides N.C."/>
            <person name="Klenk H.P."/>
        </authorList>
    </citation>
    <scope>NUCLEOTIDE SEQUENCE [LARGE SCALE GENOMIC DNA]</scope>
    <source>
        <strain evidence="3">DSM 12680 / TGB-C1</strain>
    </source>
</reference>
<dbReference type="Proteomes" id="UP000000378">
    <property type="component" value="Chromosome"/>
</dbReference>
<sequence length="75" mass="8713">MSDNTSIKVLWASVIILFIVLVFCISAILDLKKQNMELKAYVANYSRTVDYLDSDVDELEFRIDDMDSRIEALEY</sequence>
<keyword evidence="1" id="KW-1133">Transmembrane helix</keyword>
<proteinExistence type="predicted"/>
<evidence type="ECO:0000256" key="1">
    <source>
        <dbReference type="SAM" id="Phobius"/>
    </source>
</evidence>
<evidence type="ECO:0000313" key="3">
    <source>
        <dbReference type="Proteomes" id="UP000000378"/>
    </source>
</evidence>
<gene>
    <name evidence="2" type="ordered locus">Slip_1613</name>
</gene>
<dbReference type="AlphaFoldDB" id="D7CNT9"/>
<reference evidence="3" key="1">
    <citation type="journal article" date="2010" name="Stand. Genomic Sci.">
        <title>Complete genome sequence of Syntrophothermus lipocalidus type strain (TGB-C1T).</title>
        <authorList>
            <consortium name="US DOE Joint Genome Institute (JGI-PGF)"/>
            <person name="Djao O."/>
            <person name="Zhang X."/>
            <person name="Lucas S."/>
            <person name="Lapidus A."/>
            <person name="Glavina Del Rio T."/>
            <person name="Nolan M."/>
            <person name="Tice H."/>
            <person name="Cheng J."/>
            <person name="Han C."/>
            <person name="Tapia R."/>
            <person name="Goodwin L."/>
            <person name="Pitluck S."/>
            <person name="Liolios K."/>
            <person name="Ivanova N."/>
            <person name="Mavromatis K."/>
            <person name="Mikhailova N."/>
            <person name="Ovchinnikova G."/>
            <person name="Pati A."/>
            <person name="Brambilla E."/>
            <person name="Chen A."/>
            <person name="Palaniappan K."/>
            <person name="Land M."/>
            <person name="Hauser L."/>
            <person name="Chang Y."/>
            <person name="Jeffries C."/>
            <person name="Rohde M."/>
            <person name="Sikorski J."/>
            <person name="Spring S."/>
            <person name="Goker M."/>
            <person name="Detter J."/>
            <person name="Woyke T."/>
            <person name="Bristow J."/>
            <person name="Eisen J."/>
            <person name="Markowitz V."/>
            <person name="Hugenholtz P."/>
            <person name="Kyrpides N."/>
            <person name="Klenk H."/>
        </authorList>
    </citation>
    <scope>NUCLEOTIDE SEQUENCE [LARGE SCALE GENOMIC DNA]</scope>
    <source>
        <strain evidence="3">DSM 12680 / TGB-C1</strain>
    </source>
</reference>
<dbReference type="KEGG" id="slp:Slip_1613"/>
<feature type="transmembrane region" description="Helical" evidence="1">
    <location>
        <begin position="6"/>
        <end position="29"/>
    </location>
</feature>
<evidence type="ECO:0000313" key="2">
    <source>
        <dbReference type="EMBL" id="ADI02374.1"/>
    </source>
</evidence>
<protein>
    <submittedName>
        <fullName evidence="2">Uncharacterized protein</fullName>
    </submittedName>
</protein>
<organism evidence="2 3">
    <name type="scientific">Syntrophothermus lipocalidus (strain DSM 12680 / TGB-C1)</name>
    <dbReference type="NCBI Taxonomy" id="643648"/>
    <lineage>
        <taxon>Bacteria</taxon>
        <taxon>Bacillati</taxon>
        <taxon>Bacillota</taxon>
        <taxon>Clostridia</taxon>
        <taxon>Eubacteriales</taxon>
        <taxon>Syntrophomonadaceae</taxon>
        <taxon>Syntrophothermus</taxon>
    </lineage>
</organism>
<keyword evidence="1" id="KW-0472">Membrane</keyword>
<name>D7CNT9_SYNLT</name>
<dbReference type="STRING" id="643648.Slip_1613"/>
<dbReference type="HOGENOM" id="CLU_2669808_0_0_9"/>
<keyword evidence="1" id="KW-0812">Transmembrane</keyword>
<dbReference type="EMBL" id="CP002048">
    <property type="protein sequence ID" value="ADI02374.1"/>
    <property type="molecule type" value="Genomic_DNA"/>
</dbReference>